<dbReference type="PANTHER" id="PTHR24559">
    <property type="entry name" value="TRANSPOSON TY3-I GAG-POL POLYPROTEIN"/>
    <property type="match status" value="1"/>
</dbReference>
<dbReference type="InterPro" id="IPR053134">
    <property type="entry name" value="RNA-dir_DNA_polymerase"/>
</dbReference>
<name>A0A9Q3H6V1_9BASI</name>
<accession>A0A9Q3H6V1</accession>
<dbReference type="InterPro" id="IPR043502">
    <property type="entry name" value="DNA/RNA_pol_sf"/>
</dbReference>
<dbReference type="AlphaFoldDB" id="A0A9Q3H6V1"/>
<gene>
    <name evidence="2" type="ORF">O181_033883</name>
</gene>
<dbReference type="Proteomes" id="UP000765509">
    <property type="component" value="Unassembled WGS sequence"/>
</dbReference>
<proteinExistence type="predicted"/>
<comment type="caution">
    <text evidence="2">The sequence shown here is derived from an EMBL/GenBank/DDBJ whole genome shotgun (WGS) entry which is preliminary data.</text>
</comment>
<evidence type="ECO:0000256" key="1">
    <source>
        <dbReference type="SAM" id="MobiDB-lite"/>
    </source>
</evidence>
<reference evidence="2" key="1">
    <citation type="submission" date="2021-03" db="EMBL/GenBank/DDBJ databases">
        <title>Draft genome sequence of rust myrtle Austropuccinia psidii MF-1, a brazilian biotype.</title>
        <authorList>
            <person name="Quecine M.C."/>
            <person name="Pachon D.M.R."/>
            <person name="Bonatelli M.L."/>
            <person name="Correr F.H."/>
            <person name="Franceschini L.M."/>
            <person name="Leite T.F."/>
            <person name="Margarido G.R.A."/>
            <person name="Almeida C.A."/>
            <person name="Ferrarezi J.A."/>
            <person name="Labate C.A."/>
        </authorList>
    </citation>
    <scope>NUCLEOTIDE SEQUENCE</scope>
    <source>
        <strain evidence="2">MF-1</strain>
    </source>
</reference>
<sequence length="172" mass="19588">MELPPSSYHDSLEDLWEEEEGPEEIETVIKAVPSDYHRYLDVFSQVQEYKIPPHCACDHNIELEGSLPPPSSSSTGVPVLFVKKKDGGFHLCVDYGKLNAVTRKKKYPVPPINQLLTVFNGFSIFSKIYLCGAYNLLRIKEGDEHFTCLRTKYGRYAIWAHQCSCIFAKPCQ</sequence>
<dbReference type="SUPFAM" id="SSF56672">
    <property type="entry name" value="DNA/RNA polymerases"/>
    <property type="match status" value="1"/>
</dbReference>
<feature type="region of interest" description="Disordered" evidence="1">
    <location>
        <begin position="1"/>
        <end position="20"/>
    </location>
</feature>
<dbReference type="PANTHER" id="PTHR24559:SF444">
    <property type="entry name" value="REVERSE TRANSCRIPTASE DOMAIN-CONTAINING PROTEIN"/>
    <property type="match status" value="1"/>
</dbReference>
<organism evidence="2 3">
    <name type="scientific">Austropuccinia psidii MF-1</name>
    <dbReference type="NCBI Taxonomy" id="1389203"/>
    <lineage>
        <taxon>Eukaryota</taxon>
        <taxon>Fungi</taxon>
        <taxon>Dikarya</taxon>
        <taxon>Basidiomycota</taxon>
        <taxon>Pucciniomycotina</taxon>
        <taxon>Pucciniomycetes</taxon>
        <taxon>Pucciniales</taxon>
        <taxon>Sphaerophragmiaceae</taxon>
        <taxon>Austropuccinia</taxon>
    </lineage>
</organism>
<dbReference type="Gene3D" id="3.10.10.10">
    <property type="entry name" value="HIV Type 1 Reverse Transcriptase, subunit A, domain 1"/>
    <property type="match status" value="1"/>
</dbReference>
<dbReference type="Gene3D" id="3.30.70.270">
    <property type="match status" value="1"/>
</dbReference>
<keyword evidence="3" id="KW-1185">Reference proteome</keyword>
<dbReference type="OrthoDB" id="3250101at2759"/>
<dbReference type="InterPro" id="IPR043128">
    <property type="entry name" value="Rev_trsase/Diguanyl_cyclase"/>
</dbReference>
<evidence type="ECO:0000313" key="2">
    <source>
        <dbReference type="EMBL" id="MBW0494168.1"/>
    </source>
</evidence>
<evidence type="ECO:0000313" key="3">
    <source>
        <dbReference type="Proteomes" id="UP000765509"/>
    </source>
</evidence>
<evidence type="ECO:0008006" key="4">
    <source>
        <dbReference type="Google" id="ProtNLM"/>
    </source>
</evidence>
<protein>
    <recommendedName>
        <fullName evidence="4">Reverse transcriptase domain-containing protein</fullName>
    </recommendedName>
</protein>
<dbReference type="EMBL" id="AVOT02012442">
    <property type="protein sequence ID" value="MBW0494168.1"/>
    <property type="molecule type" value="Genomic_DNA"/>
</dbReference>